<organism evidence="2 3">
    <name type="scientific">Mucilaginibacter oryzae</name>
    <dbReference type="NCBI Taxonomy" id="468058"/>
    <lineage>
        <taxon>Bacteria</taxon>
        <taxon>Pseudomonadati</taxon>
        <taxon>Bacteroidota</taxon>
        <taxon>Sphingobacteriia</taxon>
        <taxon>Sphingobacteriales</taxon>
        <taxon>Sphingobacteriaceae</taxon>
        <taxon>Mucilaginibacter</taxon>
    </lineage>
</organism>
<name>A0A316HHY1_9SPHI</name>
<dbReference type="RefSeq" id="WP_109606219.1">
    <property type="nucleotide sequence ID" value="NZ_QGHA01000001.1"/>
</dbReference>
<accession>A0A316HHY1</accession>
<protein>
    <submittedName>
        <fullName evidence="2">Uncharacterized protein DUF3175</fullName>
    </submittedName>
</protein>
<dbReference type="EMBL" id="QGHA01000001">
    <property type="protein sequence ID" value="PWK80126.1"/>
    <property type="molecule type" value="Genomic_DNA"/>
</dbReference>
<dbReference type="Proteomes" id="UP000245678">
    <property type="component" value="Unassembled WGS sequence"/>
</dbReference>
<keyword evidence="3" id="KW-1185">Reference proteome</keyword>
<reference evidence="2 3" key="1">
    <citation type="submission" date="2018-05" db="EMBL/GenBank/DDBJ databases">
        <title>Genomic Encyclopedia of Archaeal and Bacterial Type Strains, Phase II (KMG-II): from individual species to whole genera.</title>
        <authorList>
            <person name="Goeker M."/>
        </authorList>
    </citation>
    <scope>NUCLEOTIDE SEQUENCE [LARGE SCALE GENOMIC DNA]</scope>
    <source>
        <strain evidence="2 3">DSM 19975</strain>
    </source>
</reference>
<dbReference type="Pfam" id="PF11373">
    <property type="entry name" value="DUF3175"/>
    <property type="match status" value="1"/>
</dbReference>
<comment type="caution">
    <text evidence="2">The sequence shown here is derived from an EMBL/GenBank/DDBJ whole genome shotgun (WGS) entry which is preliminary data.</text>
</comment>
<feature type="region of interest" description="Disordered" evidence="1">
    <location>
        <begin position="70"/>
        <end position="99"/>
    </location>
</feature>
<dbReference type="AlphaFoldDB" id="A0A316HHY1"/>
<evidence type="ECO:0000256" key="1">
    <source>
        <dbReference type="SAM" id="MobiDB-lite"/>
    </source>
</evidence>
<dbReference type="InterPro" id="IPR021513">
    <property type="entry name" value="Phage_RSL1_Orf186"/>
</dbReference>
<proteinExistence type="predicted"/>
<evidence type="ECO:0000313" key="3">
    <source>
        <dbReference type="Proteomes" id="UP000245678"/>
    </source>
</evidence>
<gene>
    <name evidence="2" type="ORF">LX99_00590</name>
</gene>
<sequence length="99" mass="11448">MKGKTKKPKKRWSARVTDSSNAMDLEKDIFKSKDPDKIAASLKHSAEASHRRKASPFQSAMSMLNFYENRAGRNLSKRRRAPLEKAKNKLRRLFGKEEK</sequence>
<evidence type="ECO:0000313" key="2">
    <source>
        <dbReference type="EMBL" id="PWK80126.1"/>
    </source>
</evidence>